<keyword evidence="2" id="KW-1185">Reference proteome</keyword>
<evidence type="ECO:0000313" key="2">
    <source>
        <dbReference type="Proteomes" id="UP000180098"/>
    </source>
</evidence>
<dbReference type="Proteomes" id="UP000180098">
    <property type="component" value="Unassembled WGS sequence"/>
</dbReference>
<comment type="caution">
    <text evidence="1">The sequence shown here is derived from an EMBL/GenBank/DDBJ whole genome shotgun (WGS) entry which is preliminary data.</text>
</comment>
<dbReference type="RefSeq" id="WP_071312688.1">
    <property type="nucleotide sequence ID" value="NZ_MLQQ01000010.1"/>
</dbReference>
<reference evidence="1 2" key="1">
    <citation type="submission" date="2016-10" db="EMBL/GenBank/DDBJ databases">
        <title>Draft genome sequences of four alkaliphilic bacteria belonging to the Anaerobacillus genus.</title>
        <authorList>
            <person name="Bassil N.M."/>
            <person name="Lloyd J.R."/>
        </authorList>
    </citation>
    <scope>NUCLEOTIDE SEQUENCE [LARGE SCALE GENOMIC DNA]</scope>
    <source>
        <strain evidence="1 2">DSM 15340</strain>
    </source>
</reference>
<dbReference type="AlphaFoldDB" id="A0A1S2LNS9"/>
<name>A0A1S2LNS9_9BACI</name>
<gene>
    <name evidence="1" type="ORF">BKP35_07245</name>
</gene>
<dbReference type="EMBL" id="MLQQ01000010">
    <property type="protein sequence ID" value="OIJ13994.1"/>
    <property type="molecule type" value="Genomic_DNA"/>
</dbReference>
<dbReference type="OrthoDB" id="2969534at2"/>
<accession>A0A1S2LNS9</accession>
<proteinExistence type="predicted"/>
<organism evidence="1 2">
    <name type="scientific">Anaerobacillus arseniciselenatis</name>
    <dbReference type="NCBI Taxonomy" id="85682"/>
    <lineage>
        <taxon>Bacteria</taxon>
        <taxon>Bacillati</taxon>
        <taxon>Bacillota</taxon>
        <taxon>Bacilli</taxon>
        <taxon>Bacillales</taxon>
        <taxon>Bacillaceae</taxon>
        <taxon>Anaerobacillus</taxon>
    </lineage>
</organism>
<evidence type="ECO:0000313" key="1">
    <source>
        <dbReference type="EMBL" id="OIJ13994.1"/>
    </source>
</evidence>
<sequence>MNLNDFDKLVQIQVEIADQILSIENEIQYYEQLEKEMVIKRERELHKSILGYKGDKTETEFAIHYIQVKLQQKKELFSHLTKAFRHRSEEYLQPSCSSF</sequence>
<protein>
    <submittedName>
        <fullName evidence="1">Uncharacterized protein</fullName>
    </submittedName>
</protein>